<reference key="1">
    <citation type="submission" date="2010-11" db="EMBL/GenBank/DDBJ databases">
        <title>The complete genome of Leadbetterella byssophila DSM 17132.</title>
        <authorList>
            <consortium name="US DOE Joint Genome Institute (JGI-PGF)"/>
            <person name="Lucas S."/>
            <person name="Copeland A."/>
            <person name="Lapidus A."/>
            <person name="Glavina del Rio T."/>
            <person name="Dalin E."/>
            <person name="Tice H."/>
            <person name="Bruce D."/>
            <person name="Goodwin L."/>
            <person name="Pitluck S."/>
            <person name="Kyrpides N."/>
            <person name="Mavromatis K."/>
            <person name="Ivanova N."/>
            <person name="Teshima H."/>
            <person name="Brettin T."/>
            <person name="Detter J.C."/>
            <person name="Han C."/>
            <person name="Tapia R."/>
            <person name="Land M."/>
            <person name="Hauser L."/>
            <person name="Markowitz V."/>
            <person name="Cheng J.-F."/>
            <person name="Hugenholtz P."/>
            <person name="Woyke T."/>
            <person name="Wu D."/>
            <person name="Tindall B."/>
            <person name="Pomrenke H.G."/>
            <person name="Brambilla E."/>
            <person name="Klenk H.-P."/>
            <person name="Eisen J.A."/>
        </authorList>
    </citation>
    <scope>NUCLEOTIDE SEQUENCE [LARGE SCALE GENOMIC DNA]</scope>
    <source>
        <strain>DSM 17132</strain>
    </source>
</reference>
<protein>
    <submittedName>
        <fullName evidence="6">DoxX family protein</fullName>
    </submittedName>
</protein>
<dbReference type="eggNOG" id="ENOG5031R64">
    <property type="taxonomic scope" value="Bacteria"/>
</dbReference>
<gene>
    <name evidence="6" type="ordered locus">Lbys_2146</name>
</gene>
<dbReference type="OrthoDB" id="8161897at2"/>
<feature type="transmembrane region" description="Helical" evidence="5">
    <location>
        <begin position="98"/>
        <end position="114"/>
    </location>
</feature>
<evidence type="ECO:0000256" key="4">
    <source>
        <dbReference type="ARBA" id="ARBA00023136"/>
    </source>
</evidence>
<dbReference type="RefSeq" id="WP_013408888.1">
    <property type="nucleotide sequence ID" value="NC_014655.1"/>
</dbReference>
<keyword evidence="4 5" id="KW-0472">Membrane</keyword>
<dbReference type="KEGG" id="lby:Lbys_2146"/>
<evidence type="ECO:0000256" key="2">
    <source>
        <dbReference type="ARBA" id="ARBA00022692"/>
    </source>
</evidence>
<comment type="subcellular location">
    <subcellularLocation>
        <location evidence="1">Membrane</location>
        <topology evidence="1">Multi-pass membrane protein</topology>
    </subcellularLocation>
</comment>
<accession>E4RUF1</accession>
<evidence type="ECO:0000256" key="1">
    <source>
        <dbReference type="ARBA" id="ARBA00004141"/>
    </source>
</evidence>
<dbReference type="AlphaFoldDB" id="E4RUF1"/>
<dbReference type="HOGENOM" id="CLU_148050_1_0_10"/>
<organism evidence="6 7">
    <name type="scientific">Leadbetterella byssophila (strain DSM 17132 / JCM 16389 / KACC 11308 / NBRC 106382 / 4M15)</name>
    <dbReference type="NCBI Taxonomy" id="649349"/>
    <lineage>
        <taxon>Bacteria</taxon>
        <taxon>Pseudomonadati</taxon>
        <taxon>Bacteroidota</taxon>
        <taxon>Cytophagia</taxon>
        <taxon>Cytophagales</taxon>
        <taxon>Leadbetterellaceae</taxon>
        <taxon>Leadbetterella</taxon>
    </lineage>
</organism>
<dbReference type="EMBL" id="CP002305">
    <property type="protein sequence ID" value="ADQ17842.1"/>
    <property type="molecule type" value="Genomic_DNA"/>
</dbReference>
<evidence type="ECO:0000256" key="3">
    <source>
        <dbReference type="ARBA" id="ARBA00022989"/>
    </source>
</evidence>
<dbReference type="Pfam" id="PF07681">
    <property type="entry name" value="DoxX"/>
    <property type="match status" value="1"/>
</dbReference>
<feature type="transmembrane region" description="Helical" evidence="5">
    <location>
        <begin position="51"/>
        <end position="69"/>
    </location>
</feature>
<keyword evidence="2 5" id="KW-0812">Transmembrane</keyword>
<keyword evidence="7" id="KW-1185">Reference proteome</keyword>
<dbReference type="InterPro" id="IPR032808">
    <property type="entry name" value="DoxX"/>
</dbReference>
<proteinExistence type="predicted"/>
<name>E4RUF1_LEAB4</name>
<dbReference type="STRING" id="649349.Lbys_2146"/>
<evidence type="ECO:0000313" key="7">
    <source>
        <dbReference type="Proteomes" id="UP000007435"/>
    </source>
</evidence>
<dbReference type="Proteomes" id="UP000007435">
    <property type="component" value="Chromosome"/>
</dbReference>
<sequence>MRNKILNVLSVIVALLFLNAGLNKIFQYIPVPEGLPEAVVRHDAAIAEIKWLLPLVAVVEIVGGVLLVLRKTRALGAIVLLPIMVGVLVFHIMVYPEGLLMAGLMAIVLGWIMIENKGKYLQLID</sequence>
<feature type="transmembrane region" description="Helical" evidence="5">
    <location>
        <begin position="74"/>
        <end position="92"/>
    </location>
</feature>
<evidence type="ECO:0000313" key="6">
    <source>
        <dbReference type="EMBL" id="ADQ17842.1"/>
    </source>
</evidence>
<keyword evidence="3 5" id="KW-1133">Transmembrane helix</keyword>
<reference evidence="6 7" key="2">
    <citation type="journal article" date="2011" name="Stand. Genomic Sci.">
        <title>Complete genome sequence of Leadbetterella byssophila type strain (4M15).</title>
        <authorList>
            <person name="Abt B."/>
            <person name="Teshima H."/>
            <person name="Lucas S."/>
            <person name="Lapidus A."/>
            <person name="Del Rio T.G."/>
            <person name="Nolan M."/>
            <person name="Tice H."/>
            <person name="Cheng J.F."/>
            <person name="Pitluck S."/>
            <person name="Liolios K."/>
            <person name="Pagani I."/>
            <person name="Ivanova N."/>
            <person name="Mavromatis K."/>
            <person name="Pati A."/>
            <person name="Tapia R."/>
            <person name="Han C."/>
            <person name="Goodwin L."/>
            <person name="Chen A."/>
            <person name="Palaniappan K."/>
            <person name="Land M."/>
            <person name="Hauser L."/>
            <person name="Chang Y.J."/>
            <person name="Jeffries C.D."/>
            <person name="Rohde M."/>
            <person name="Goker M."/>
            <person name="Tindall B.J."/>
            <person name="Detter J.C."/>
            <person name="Woyke T."/>
            <person name="Bristow J."/>
            <person name="Eisen J.A."/>
            <person name="Markowitz V."/>
            <person name="Hugenholtz P."/>
            <person name="Klenk H.P."/>
            <person name="Kyrpides N.C."/>
        </authorList>
    </citation>
    <scope>NUCLEOTIDE SEQUENCE [LARGE SCALE GENOMIC DNA]</scope>
    <source>
        <strain evidence="7">DSM 17132 / JCM 16389 / KACC 11308 / NBRC 106382 / 4M15</strain>
    </source>
</reference>
<dbReference type="GO" id="GO:0016020">
    <property type="term" value="C:membrane"/>
    <property type="evidence" value="ECO:0007669"/>
    <property type="project" value="UniProtKB-SubCell"/>
</dbReference>
<evidence type="ECO:0000256" key="5">
    <source>
        <dbReference type="SAM" id="Phobius"/>
    </source>
</evidence>